<keyword evidence="2" id="KW-0732">Signal</keyword>
<gene>
    <name evidence="3" type="ORF">G6F64_006857</name>
</gene>
<accession>A0A9P6X7W0</accession>
<evidence type="ECO:0000313" key="4">
    <source>
        <dbReference type="Proteomes" id="UP000716291"/>
    </source>
</evidence>
<feature type="region of interest" description="Disordered" evidence="1">
    <location>
        <begin position="160"/>
        <end position="219"/>
    </location>
</feature>
<dbReference type="EMBL" id="JAANQT010000956">
    <property type="protein sequence ID" value="KAG1307382.1"/>
    <property type="molecule type" value="Genomic_DNA"/>
</dbReference>
<feature type="chain" id="PRO_5040385394" evidence="2">
    <location>
        <begin position="21"/>
        <end position="372"/>
    </location>
</feature>
<protein>
    <submittedName>
        <fullName evidence="3">Uncharacterized protein</fullName>
    </submittedName>
</protein>
<feature type="signal peptide" evidence="2">
    <location>
        <begin position="1"/>
        <end position="20"/>
    </location>
</feature>
<keyword evidence="4" id="KW-1185">Reference proteome</keyword>
<comment type="caution">
    <text evidence="3">The sequence shown here is derived from an EMBL/GenBank/DDBJ whole genome shotgun (WGS) entry which is preliminary data.</text>
</comment>
<evidence type="ECO:0000256" key="2">
    <source>
        <dbReference type="SAM" id="SignalP"/>
    </source>
</evidence>
<evidence type="ECO:0000313" key="3">
    <source>
        <dbReference type="EMBL" id="KAG1307382.1"/>
    </source>
</evidence>
<proteinExistence type="predicted"/>
<sequence>MRCIYTISAAIAFFAASVFANSNADFNPVNFVAEEVPSSLTDSFVNFRWNGESAVAQQTFNLIVEDTARIQVTDFKNRGDRFEVFDNGKSLGTTSEVSAEADQEAFAATPEEALEDERFSKGVFTLEKGEHKITIKATGPYEAGTAAIRILDHANVAFHKKDDDDDDDDDDKDWHHDDDDDDDDDDKDWHHDGGRHHDDDDDKDWHHDGGRHHDDDDDHWHRDNDHGDWDNHDGHRGRGRYGDHNDWDNHDGHKDWDNHDGYKGGDNHDGHKDSNNHDDHKDSNNHGDHKDPNKHDDYKVYEHHEEVYPPYYDLDLSHTITVTKTVWVEAAIPTMNDPQNGDDSAYSPHYEDDHEHGKVRDHDRNHDKGHFH</sequence>
<organism evidence="3 4">
    <name type="scientific">Rhizopus oryzae</name>
    <name type="common">Mucormycosis agent</name>
    <name type="synonym">Rhizopus arrhizus var. delemar</name>
    <dbReference type="NCBI Taxonomy" id="64495"/>
    <lineage>
        <taxon>Eukaryota</taxon>
        <taxon>Fungi</taxon>
        <taxon>Fungi incertae sedis</taxon>
        <taxon>Mucoromycota</taxon>
        <taxon>Mucoromycotina</taxon>
        <taxon>Mucoromycetes</taxon>
        <taxon>Mucorales</taxon>
        <taxon>Mucorineae</taxon>
        <taxon>Rhizopodaceae</taxon>
        <taxon>Rhizopus</taxon>
    </lineage>
</organism>
<evidence type="ECO:0000256" key="1">
    <source>
        <dbReference type="SAM" id="MobiDB-lite"/>
    </source>
</evidence>
<feature type="compositionally biased region" description="Basic and acidic residues" evidence="1">
    <location>
        <begin position="187"/>
        <end position="219"/>
    </location>
</feature>
<feature type="region of interest" description="Disordered" evidence="1">
    <location>
        <begin position="261"/>
        <end position="296"/>
    </location>
</feature>
<reference evidence="3" key="1">
    <citation type="journal article" date="2020" name="Microb. Genom.">
        <title>Genetic diversity of clinical and environmental Mucorales isolates obtained from an investigation of mucormycosis cases among solid organ transplant recipients.</title>
        <authorList>
            <person name="Nguyen M.H."/>
            <person name="Kaul D."/>
            <person name="Muto C."/>
            <person name="Cheng S.J."/>
            <person name="Richter R.A."/>
            <person name="Bruno V.M."/>
            <person name="Liu G."/>
            <person name="Beyhan S."/>
            <person name="Sundermann A.J."/>
            <person name="Mounaud S."/>
            <person name="Pasculle A.W."/>
            <person name="Nierman W.C."/>
            <person name="Driscoll E."/>
            <person name="Cumbie R."/>
            <person name="Clancy C.J."/>
            <person name="Dupont C.L."/>
        </authorList>
    </citation>
    <scope>NUCLEOTIDE SEQUENCE</scope>
    <source>
        <strain evidence="3">GL11</strain>
    </source>
</reference>
<dbReference type="Proteomes" id="UP000716291">
    <property type="component" value="Unassembled WGS sequence"/>
</dbReference>
<name>A0A9P6X7W0_RHIOR</name>
<dbReference type="AlphaFoldDB" id="A0A9P6X7W0"/>
<feature type="region of interest" description="Disordered" evidence="1">
    <location>
        <begin position="334"/>
        <end position="372"/>
    </location>
</feature>
<feature type="compositionally biased region" description="Basic and acidic residues" evidence="1">
    <location>
        <begin position="349"/>
        <end position="372"/>
    </location>
</feature>